<evidence type="ECO:0000256" key="2">
    <source>
        <dbReference type="ARBA" id="ARBA00009142"/>
    </source>
</evidence>
<comment type="subcellular location">
    <subcellularLocation>
        <location evidence="6">Cell membrane</location>
        <topology evidence="6">Multi-pass membrane protein</topology>
    </subcellularLocation>
    <subcellularLocation>
        <location evidence="1">Membrane</location>
        <topology evidence="1">Multi-pass membrane protein</topology>
    </subcellularLocation>
</comment>
<accession>A0A078M323</accession>
<dbReference type="PANTHER" id="PTHR43701:SF2">
    <property type="entry name" value="MEMBRANE TRANSPORTER PROTEIN YJNA-RELATED"/>
    <property type="match status" value="1"/>
</dbReference>
<evidence type="ECO:0000313" key="7">
    <source>
        <dbReference type="EMBL" id="CDZ99136.1"/>
    </source>
</evidence>
<proteinExistence type="inferred from homology"/>
<feature type="transmembrane region" description="Helical" evidence="6">
    <location>
        <begin position="253"/>
        <end position="272"/>
    </location>
</feature>
<evidence type="ECO:0000256" key="4">
    <source>
        <dbReference type="ARBA" id="ARBA00022989"/>
    </source>
</evidence>
<evidence type="ECO:0000256" key="1">
    <source>
        <dbReference type="ARBA" id="ARBA00004141"/>
    </source>
</evidence>
<dbReference type="RefSeq" id="WP_035807605.1">
    <property type="nucleotide sequence ID" value="NZ_CCSE01000001.1"/>
</dbReference>
<dbReference type="InterPro" id="IPR051598">
    <property type="entry name" value="TSUP/Inactive_protease-like"/>
</dbReference>
<dbReference type="Proteomes" id="UP000044136">
    <property type="component" value="Unassembled WGS sequence"/>
</dbReference>
<evidence type="ECO:0000313" key="8">
    <source>
        <dbReference type="Proteomes" id="UP000044136"/>
    </source>
</evidence>
<comment type="similarity">
    <text evidence="2 6">Belongs to the 4-toluene sulfonate uptake permease (TSUP) (TC 2.A.102) family.</text>
</comment>
<feature type="transmembrane region" description="Helical" evidence="6">
    <location>
        <begin position="81"/>
        <end position="102"/>
    </location>
</feature>
<gene>
    <name evidence="7" type="ORF">BN1048_00258</name>
</gene>
<dbReference type="AlphaFoldDB" id="A0A078M323"/>
<feature type="transmembrane region" description="Helical" evidence="6">
    <location>
        <begin position="7"/>
        <end position="37"/>
    </location>
</feature>
<keyword evidence="4 6" id="KW-1133">Transmembrane helix</keyword>
<dbReference type="HOGENOM" id="CLU_045498_5_3_9"/>
<protein>
    <recommendedName>
        <fullName evidence="6">Probable membrane transporter protein</fullName>
    </recommendedName>
</protein>
<dbReference type="OrthoDB" id="9780109at2"/>
<evidence type="ECO:0000256" key="3">
    <source>
        <dbReference type="ARBA" id="ARBA00022692"/>
    </source>
</evidence>
<dbReference type="Pfam" id="PF01925">
    <property type="entry name" value="TauE"/>
    <property type="match status" value="1"/>
</dbReference>
<feature type="transmembrane region" description="Helical" evidence="6">
    <location>
        <begin position="222"/>
        <end position="241"/>
    </location>
</feature>
<feature type="transmembrane region" description="Helical" evidence="6">
    <location>
        <begin position="108"/>
        <end position="127"/>
    </location>
</feature>
<feature type="transmembrane region" description="Helical" evidence="6">
    <location>
        <begin position="196"/>
        <end position="216"/>
    </location>
</feature>
<keyword evidence="6" id="KW-1003">Cell membrane</keyword>
<dbReference type="PANTHER" id="PTHR43701">
    <property type="entry name" value="MEMBRANE TRANSPORTER PROTEIN MJ0441-RELATED"/>
    <property type="match status" value="1"/>
</dbReference>
<dbReference type="STRING" id="1461582.BN1048_00258"/>
<dbReference type="eggNOG" id="COG0730">
    <property type="taxonomic scope" value="Bacteria"/>
</dbReference>
<organism evidence="7 8">
    <name type="scientific">Jeotgalicoccus saudimassiliensis</name>
    <dbReference type="NCBI Taxonomy" id="1461582"/>
    <lineage>
        <taxon>Bacteria</taxon>
        <taxon>Bacillati</taxon>
        <taxon>Bacillota</taxon>
        <taxon>Bacilli</taxon>
        <taxon>Bacillales</taxon>
        <taxon>Staphylococcaceae</taxon>
        <taxon>Jeotgalicoccus</taxon>
    </lineage>
</organism>
<dbReference type="GO" id="GO:0005886">
    <property type="term" value="C:plasma membrane"/>
    <property type="evidence" value="ECO:0007669"/>
    <property type="project" value="UniProtKB-SubCell"/>
</dbReference>
<feature type="transmembrane region" description="Helical" evidence="6">
    <location>
        <begin position="49"/>
        <end position="69"/>
    </location>
</feature>
<dbReference type="InterPro" id="IPR002781">
    <property type="entry name" value="TM_pro_TauE-like"/>
</dbReference>
<keyword evidence="8" id="KW-1185">Reference proteome</keyword>
<evidence type="ECO:0000256" key="6">
    <source>
        <dbReference type="RuleBase" id="RU363041"/>
    </source>
</evidence>
<keyword evidence="5 6" id="KW-0472">Membrane</keyword>
<evidence type="ECO:0000256" key="5">
    <source>
        <dbReference type="ARBA" id="ARBA00023136"/>
    </source>
</evidence>
<dbReference type="EMBL" id="CCSE01000001">
    <property type="protein sequence ID" value="CDZ99136.1"/>
    <property type="molecule type" value="Genomic_DNA"/>
</dbReference>
<reference evidence="7 8" key="1">
    <citation type="submission" date="2014-07" db="EMBL/GenBank/DDBJ databases">
        <authorList>
            <person name="Urmite Genomes Urmite Genomes"/>
        </authorList>
    </citation>
    <scope>NUCLEOTIDE SEQUENCE [LARGE SCALE GENOMIC DNA]</scope>
    <source>
        <strain evidence="7 8">13MG44_air</strain>
    </source>
</reference>
<sequence>MEFIVLILIGFLSSVLGSLVGIGGGVIVVPALMFFGLTLGLLPAITPQTAVGTSSMLLIFTGMSAMISYARNKQVDRENGILFLIGLMPGAFAGSYASSLFTVDSFNLYFGMFLIFISILLVVRNKIKPMKVFQNPKYLKPHRDNMGNVYHYGFPPYLGIVITFMVGFVTGLFGIGGGVLMTPLMLMVFRMPPTIAIGTSMMMVFFSGVSSAFGHVLQNNVVYMYILMLVPAAVIGANIGVKINQRFSSDGLVVILRTVLFMLGVYLILQTIL</sequence>
<name>A0A078M323_9STAP</name>
<keyword evidence="3 6" id="KW-0812">Transmembrane</keyword>